<gene>
    <name evidence="1" type="ORF">D910_00427</name>
</gene>
<organism evidence="1 2">
    <name type="scientific">Dendroctonus ponderosae</name>
    <name type="common">Mountain pine beetle</name>
    <dbReference type="NCBI Taxonomy" id="77166"/>
    <lineage>
        <taxon>Eukaryota</taxon>
        <taxon>Metazoa</taxon>
        <taxon>Ecdysozoa</taxon>
        <taxon>Arthropoda</taxon>
        <taxon>Hexapoda</taxon>
        <taxon>Insecta</taxon>
        <taxon>Pterygota</taxon>
        <taxon>Neoptera</taxon>
        <taxon>Endopterygota</taxon>
        <taxon>Coleoptera</taxon>
        <taxon>Polyphaga</taxon>
        <taxon>Cucujiformia</taxon>
        <taxon>Curculionidae</taxon>
        <taxon>Scolytinae</taxon>
        <taxon>Dendroctonus</taxon>
    </lineage>
</organism>
<dbReference type="EMBL" id="KI208331">
    <property type="protein sequence ID" value="ERL95838.1"/>
    <property type="molecule type" value="Genomic_DNA"/>
</dbReference>
<dbReference type="AlphaFoldDB" id="U4UTK5"/>
<dbReference type="Proteomes" id="UP000030742">
    <property type="component" value="Unassembled WGS sequence"/>
</dbReference>
<accession>U4UTK5</accession>
<name>U4UTK5_DENPD</name>
<sequence>MVSTVLHSHYDHLHPYLPSSFTARAGSCSRKGLRSDQQS</sequence>
<proteinExistence type="predicted"/>
<reference evidence="1 2" key="1">
    <citation type="journal article" date="2013" name="Genome Biol.">
        <title>Draft genome of the mountain pine beetle, Dendroctonus ponderosae Hopkins, a major forest pest.</title>
        <authorList>
            <person name="Keeling C.I."/>
            <person name="Yuen M.M."/>
            <person name="Liao N.Y."/>
            <person name="Docking T.R."/>
            <person name="Chan S.K."/>
            <person name="Taylor G.A."/>
            <person name="Palmquist D.L."/>
            <person name="Jackman S.D."/>
            <person name="Nguyen A."/>
            <person name="Li M."/>
            <person name="Henderson H."/>
            <person name="Janes J.K."/>
            <person name="Zhao Y."/>
            <person name="Pandoh P."/>
            <person name="Moore R."/>
            <person name="Sperling F.A."/>
            <person name="Huber D.P."/>
            <person name="Birol I."/>
            <person name="Jones S.J."/>
            <person name="Bohlmann J."/>
        </authorList>
    </citation>
    <scope>NUCLEOTIDE SEQUENCE</scope>
</reference>
<evidence type="ECO:0000313" key="1">
    <source>
        <dbReference type="EMBL" id="ERL95838.1"/>
    </source>
</evidence>
<protein>
    <submittedName>
        <fullName evidence="1">Uncharacterized protein</fullName>
    </submittedName>
</protein>
<evidence type="ECO:0000313" key="2">
    <source>
        <dbReference type="Proteomes" id="UP000030742"/>
    </source>
</evidence>